<dbReference type="PANTHER" id="PTHR36115">
    <property type="entry name" value="PROLINE-RICH ANTIGEN HOMOLOG-RELATED"/>
    <property type="match status" value="1"/>
</dbReference>
<organism evidence="8 9">
    <name type="scientific">Simiduia agarivorans (strain DSM 21679 / JCM 13881 / BCRC 17597 / SA1)</name>
    <dbReference type="NCBI Taxonomy" id="1117647"/>
    <lineage>
        <taxon>Bacteria</taxon>
        <taxon>Pseudomonadati</taxon>
        <taxon>Pseudomonadota</taxon>
        <taxon>Gammaproteobacteria</taxon>
        <taxon>Cellvibrionales</taxon>
        <taxon>Cellvibrionaceae</taxon>
        <taxon>Simiduia</taxon>
    </lineage>
</organism>
<dbReference type="EMBL" id="CP003746">
    <property type="protein sequence ID" value="AFU98176.1"/>
    <property type="molecule type" value="Genomic_DNA"/>
</dbReference>
<evidence type="ECO:0000313" key="9">
    <source>
        <dbReference type="Proteomes" id="UP000000466"/>
    </source>
</evidence>
<protein>
    <submittedName>
        <fullName evidence="8">RDD family protein</fullName>
    </submittedName>
</protein>
<dbReference type="PANTHER" id="PTHR36115:SF10">
    <property type="entry name" value="RDD DOMAIN-CONTAINING PROTEIN"/>
    <property type="match status" value="1"/>
</dbReference>
<feature type="transmembrane region" description="Helical" evidence="6">
    <location>
        <begin position="103"/>
        <end position="125"/>
    </location>
</feature>
<dbReference type="STRING" id="1117647.M5M_04845"/>
<dbReference type="OrthoDB" id="9793824at2"/>
<evidence type="ECO:0000256" key="3">
    <source>
        <dbReference type="ARBA" id="ARBA00022692"/>
    </source>
</evidence>
<evidence type="ECO:0000259" key="7">
    <source>
        <dbReference type="Pfam" id="PF06271"/>
    </source>
</evidence>
<dbReference type="AlphaFoldDB" id="K4KGR9"/>
<keyword evidence="2" id="KW-1003">Cell membrane</keyword>
<comment type="subcellular location">
    <subcellularLocation>
        <location evidence="1">Cell membrane</location>
        <topology evidence="1">Multi-pass membrane protein</topology>
    </subcellularLocation>
</comment>
<keyword evidence="3 6" id="KW-0812">Transmembrane</keyword>
<reference evidence="8 9" key="1">
    <citation type="journal article" date="2013" name="Genome Announc.">
        <title>Complete genome sequence of Simiduia agarivorans SA1(T), a marine bacterium able to degrade a variety of polysaccharides.</title>
        <authorList>
            <person name="Lin S.Y."/>
            <person name="Shieh W.Y."/>
            <person name="Chen J.S."/>
            <person name="Tang S.L."/>
        </authorList>
    </citation>
    <scope>NUCLEOTIDE SEQUENCE [LARGE SCALE GENOMIC DNA]</scope>
    <source>
        <strain evidence="9">DSM 21679 / JCM 13881 / BCRC 17597 / SA1</strain>
    </source>
</reference>
<evidence type="ECO:0000256" key="4">
    <source>
        <dbReference type="ARBA" id="ARBA00022989"/>
    </source>
</evidence>
<dbReference type="InterPro" id="IPR010432">
    <property type="entry name" value="RDD"/>
</dbReference>
<evidence type="ECO:0000313" key="8">
    <source>
        <dbReference type="EMBL" id="AFU98176.1"/>
    </source>
</evidence>
<evidence type="ECO:0000256" key="2">
    <source>
        <dbReference type="ARBA" id="ARBA00022475"/>
    </source>
</evidence>
<dbReference type="GO" id="GO:0005886">
    <property type="term" value="C:plasma membrane"/>
    <property type="evidence" value="ECO:0007669"/>
    <property type="project" value="UniProtKB-SubCell"/>
</dbReference>
<feature type="domain" description="RDD" evidence="7">
    <location>
        <begin position="7"/>
        <end position="137"/>
    </location>
</feature>
<dbReference type="eggNOG" id="COG1714">
    <property type="taxonomic scope" value="Bacteria"/>
</dbReference>
<keyword evidence="5 6" id="KW-0472">Membrane</keyword>
<evidence type="ECO:0000256" key="1">
    <source>
        <dbReference type="ARBA" id="ARBA00004651"/>
    </source>
</evidence>
<dbReference type="InterPro" id="IPR051791">
    <property type="entry name" value="Pra-immunoreactive"/>
</dbReference>
<dbReference type="RefSeq" id="WP_015046349.1">
    <property type="nucleotide sequence ID" value="NC_018868.3"/>
</dbReference>
<dbReference type="Proteomes" id="UP000000466">
    <property type="component" value="Chromosome"/>
</dbReference>
<evidence type="ECO:0000256" key="5">
    <source>
        <dbReference type="ARBA" id="ARBA00023136"/>
    </source>
</evidence>
<dbReference type="KEGG" id="saga:M5M_04845"/>
<sequence length="148" mass="16296">MSDVEFPSLLRRLGAMVYDSLLVIAVCLLYGAIALAVQVNLSGGLADGEKANLGPLGFVGMLAVIGLYFTFFWVRSGQTLGMKTWRLKIVAHDGRRLGWGQAWLRWLLSCFSLGLAGTGFLWALIDRENQTLHDLLSKSQTRLLPKGQ</sequence>
<evidence type="ECO:0000256" key="6">
    <source>
        <dbReference type="SAM" id="Phobius"/>
    </source>
</evidence>
<dbReference type="Pfam" id="PF06271">
    <property type="entry name" value="RDD"/>
    <property type="match status" value="1"/>
</dbReference>
<name>K4KGR9_SIMAS</name>
<keyword evidence="4 6" id="KW-1133">Transmembrane helix</keyword>
<keyword evidence="9" id="KW-1185">Reference proteome</keyword>
<accession>K4KGR9</accession>
<gene>
    <name evidence="8" type="ordered locus">M5M_04845</name>
</gene>
<proteinExistence type="predicted"/>
<feature type="transmembrane region" description="Helical" evidence="6">
    <location>
        <begin position="53"/>
        <end position="74"/>
    </location>
</feature>
<dbReference type="HOGENOM" id="CLU_053152_4_0_6"/>
<feature type="transmembrane region" description="Helical" evidence="6">
    <location>
        <begin position="21"/>
        <end position="41"/>
    </location>
</feature>